<dbReference type="EMBL" id="JARVKF010000394">
    <property type="protein sequence ID" value="KAK9418028.1"/>
    <property type="molecule type" value="Genomic_DNA"/>
</dbReference>
<accession>A0ABR2UTN8</accession>
<evidence type="ECO:0000256" key="1">
    <source>
        <dbReference type="SAM" id="Phobius"/>
    </source>
</evidence>
<proteinExistence type="predicted"/>
<keyword evidence="1" id="KW-0472">Membrane</keyword>
<keyword evidence="1" id="KW-1133">Transmembrane helix</keyword>
<gene>
    <name evidence="2" type="ORF">SUNI508_08457</name>
</gene>
<evidence type="ECO:0000313" key="3">
    <source>
        <dbReference type="Proteomes" id="UP001408356"/>
    </source>
</evidence>
<keyword evidence="1" id="KW-0812">Transmembrane</keyword>
<comment type="caution">
    <text evidence="2">The sequence shown here is derived from an EMBL/GenBank/DDBJ whole genome shotgun (WGS) entry which is preliminary data.</text>
</comment>
<evidence type="ECO:0000313" key="2">
    <source>
        <dbReference type="EMBL" id="KAK9418028.1"/>
    </source>
</evidence>
<dbReference type="Proteomes" id="UP001408356">
    <property type="component" value="Unassembled WGS sequence"/>
</dbReference>
<reference evidence="2 3" key="1">
    <citation type="journal article" date="2024" name="J. Plant Pathol.">
        <title>Sequence and assembly of the genome of Seiridium unicorne, isolate CBS 538.82, causal agent of cypress canker disease.</title>
        <authorList>
            <person name="Scali E."/>
            <person name="Rocca G.D."/>
            <person name="Danti R."/>
            <person name="Garbelotto M."/>
            <person name="Barberini S."/>
            <person name="Baroncelli R."/>
            <person name="Emiliani G."/>
        </authorList>
    </citation>
    <scope>NUCLEOTIDE SEQUENCE [LARGE SCALE GENOMIC DNA]</scope>
    <source>
        <strain evidence="2 3">BM-138-508</strain>
    </source>
</reference>
<feature type="transmembrane region" description="Helical" evidence="1">
    <location>
        <begin position="338"/>
        <end position="367"/>
    </location>
</feature>
<protein>
    <submittedName>
        <fullName evidence="2">Uncharacterized protein</fullName>
    </submittedName>
</protein>
<organism evidence="2 3">
    <name type="scientific">Seiridium unicorne</name>
    <dbReference type="NCBI Taxonomy" id="138068"/>
    <lineage>
        <taxon>Eukaryota</taxon>
        <taxon>Fungi</taxon>
        <taxon>Dikarya</taxon>
        <taxon>Ascomycota</taxon>
        <taxon>Pezizomycotina</taxon>
        <taxon>Sordariomycetes</taxon>
        <taxon>Xylariomycetidae</taxon>
        <taxon>Amphisphaeriales</taxon>
        <taxon>Sporocadaceae</taxon>
        <taxon>Seiridium</taxon>
    </lineage>
</organism>
<keyword evidence="3" id="KW-1185">Reference proteome</keyword>
<sequence length="392" mass="45492">MSDTDAFELTSTARKSAIAAEIWGPSSTLEAEQNRVAMLESFFQCYQDEQESEEIDHTEVLAAIRIIKRRPETKRVDLHSSDRASAASDETTDVFMLELAVRSMFLAACTHRTRHGTESLSTQTVFRPRWKDSESLTTYLGRVFPVSQPPQQDLLGFRIGKLRISYLETYTSVAIEWTNHLSDHLVLLRGETWKKLYIFRHPSFLKVSLERLRMNDEEMGQSDVEALRLGCLPPGLLKETRLTMNLLFPIIGDSVSRTVLEREVRRHNLDPYLLDHFYLDMRDHESPRDALEPRDIRGLYEKYPYWADRLYDLWREADDPTPITRIERWTEARKNPRFTYWCAVVSIMLAIMFGLLATGLAAIQVWISWCDWLDDPSLSQCGYKNVTSKGRL</sequence>
<name>A0ABR2UTN8_9PEZI</name>